<dbReference type="AlphaFoldDB" id="A0A4R7P555"/>
<comment type="caution">
    <text evidence="2">The sequence shown here is derived from an EMBL/GenBank/DDBJ whole genome shotgun (WGS) entry which is preliminary data.</text>
</comment>
<dbReference type="Pfam" id="PF12680">
    <property type="entry name" value="SnoaL_2"/>
    <property type="match status" value="1"/>
</dbReference>
<dbReference type="SUPFAM" id="SSF54427">
    <property type="entry name" value="NTF2-like"/>
    <property type="match status" value="1"/>
</dbReference>
<name>A0A4R7P555_9GAMM</name>
<protein>
    <submittedName>
        <fullName evidence="2">SnoaL-like protein</fullName>
    </submittedName>
</protein>
<evidence type="ECO:0000259" key="1">
    <source>
        <dbReference type="Pfam" id="PF12680"/>
    </source>
</evidence>
<evidence type="ECO:0000313" key="2">
    <source>
        <dbReference type="EMBL" id="TDU28539.1"/>
    </source>
</evidence>
<dbReference type="EMBL" id="SOBT01000009">
    <property type="protein sequence ID" value="TDU28539.1"/>
    <property type="molecule type" value="Genomic_DNA"/>
</dbReference>
<keyword evidence="3" id="KW-1185">Reference proteome</keyword>
<dbReference type="Gene3D" id="3.10.450.50">
    <property type="match status" value="1"/>
</dbReference>
<sequence length="150" mass="17021">MKLTKAGMEAHIRAYFDACNSGDPERIASYFEPDGVHYFPPGMYGGPFRGGLEIGKRWQAAVQNFGSYWTVDHFIGEPETRRAVIEWTHFKRSQNTMLRGDEWYIFSEAGLIQEIRAYYASPQDRGLTALELGDFDYAGRGYPVKAPPLA</sequence>
<accession>A0A4R7P555</accession>
<dbReference type="OrthoDB" id="981191at2"/>
<proteinExistence type="predicted"/>
<feature type="domain" description="SnoaL-like" evidence="1">
    <location>
        <begin position="12"/>
        <end position="114"/>
    </location>
</feature>
<dbReference type="RefSeq" id="WP_133882078.1">
    <property type="nucleotide sequence ID" value="NZ_MWIN01000011.1"/>
</dbReference>
<organism evidence="2 3">
    <name type="scientific">Panacagrimonas perspica</name>
    <dbReference type="NCBI Taxonomy" id="381431"/>
    <lineage>
        <taxon>Bacteria</taxon>
        <taxon>Pseudomonadati</taxon>
        <taxon>Pseudomonadota</taxon>
        <taxon>Gammaproteobacteria</taxon>
        <taxon>Nevskiales</taxon>
        <taxon>Nevskiaceae</taxon>
        <taxon>Panacagrimonas</taxon>
    </lineage>
</organism>
<dbReference type="Proteomes" id="UP000295341">
    <property type="component" value="Unassembled WGS sequence"/>
</dbReference>
<dbReference type="InterPro" id="IPR037401">
    <property type="entry name" value="SnoaL-like"/>
</dbReference>
<dbReference type="InterPro" id="IPR032710">
    <property type="entry name" value="NTF2-like_dom_sf"/>
</dbReference>
<gene>
    <name evidence="2" type="ORF">DFR24_2911</name>
</gene>
<reference evidence="2 3" key="1">
    <citation type="submission" date="2019-03" db="EMBL/GenBank/DDBJ databases">
        <title>Genomic Encyclopedia of Type Strains, Phase IV (KMG-IV): sequencing the most valuable type-strain genomes for metagenomic binning, comparative biology and taxonomic classification.</title>
        <authorList>
            <person name="Goeker M."/>
        </authorList>
    </citation>
    <scope>NUCLEOTIDE SEQUENCE [LARGE SCALE GENOMIC DNA]</scope>
    <source>
        <strain evidence="2 3">DSM 26377</strain>
    </source>
</reference>
<evidence type="ECO:0000313" key="3">
    <source>
        <dbReference type="Proteomes" id="UP000295341"/>
    </source>
</evidence>